<name>A0A0J7J5W8_9GAMM</name>
<dbReference type="RefSeq" id="WP_048497795.1">
    <property type="nucleotide sequence ID" value="NZ_LFBU01000002.1"/>
</dbReference>
<dbReference type="InterPro" id="IPR001173">
    <property type="entry name" value="Glyco_trans_2-like"/>
</dbReference>
<dbReference type="Gene3D" id="3.90.550.10">
    <property type="entry name" value="Spore Coat Polysaccharide Biosynthesis Protein SpsA, Chain A"/>
    <property type="match status" value="1"/>
</dbReference>
<evidence type="ECO:0000259" key="2">
    <source>
        <dbReference type="Pfam" id="PF00535"/>
    </source>
</evidence>
<dbReference type="Pfam" id="PF00535">
    <property type="entry name" value="Glycos_transf_2"/>
    <property type="match status" value="1"/>
</dbReference>
<evidence type="ECO:0000256" key="1">
    <source>
        <dbReference type="ARBA" id="ARBA00022679"/>
    </source>
</evidence>
<dbReference type="STRING" id="1658765.Msub_20774"/>
<evidence type="ECO:0000313" key="5">
    <source>
        <dbReference type="Proteomes" id="UP000036102"/>
    </source>
</evidence>
<keyword evidence="1 4" id="KW-0808">Transferase</keyword>
<sequence length="280" mass="31979">MKLSVIISTYNSPEWLEKVLWGYSMQTHRAFELIIADDGSTNETRQCIDRMRQATGLPIKHVWQEDDGFRKCRVLNMGVLESESDYLVFTDGDCIPRRDFLEVHASEAEPGRYLSGGYHKLPMEISQAITRDDIISGRCFELSWLKTHGLKSSYKNSKLTASHWQARLFNTLTPTRCRFKGSNGSAWKKDVLAVNGFDETMAYGGEDREFGVRLVNLGIKPKHVRYNAIVIHLDHARGYVDPGIVAANKQHRIKIDRERIIRTEHGIEQHLQHQATGAPN</sequence>
<dbReference type="InterPro" id="IPR027791">
    <property type="entry name" value="Galactosyl_T_C"/>
</dbReference>
<dbReference type="OrthoDB" id="9801954at2"/>
<dbReference type="InterPro" id="IPR050834">
    <property type="entry name" value="Glycosyltransf_2"/>
</dbReference>
<dbReference type="AlphaFoldDB" id="A0A0J7J5W8"/>
<feature type="domain" description="Galactosyltransferase C-terminal" evidence="3">
    <location>
        <begin position="180"/>
        <end position="230"/>
    </location>
</feature>
<gene>
    <name evidence="4" type="ORF">Msub_20774</name>
</gene>
<dbReference type="PANTHER" id="PTHR43685">
    <property type="entry name" value="GLYCOSYLTRANSFERASE"/>
    <property type="match status" value="1"/>
</dbReference>
<dbReference type="CDD" id="cd06420">
    <property type="entry name" value="GT2_Chondriotin_Pol_N"/>
    <property type="match status" value="1"/>
</dbReference>
<protein>
    <submittedName>
        <fullName evidence="4">Glycosyl transferase family 2/N-terminal domain of galactosyltransferase</fullName>
    </submittedName>
</protein>
<evidence type="ECO:0000313" key="4">
    <source>
        <dbReference type="EMBL" id="KMQ73562.1"/>
    </source>
</evidence>
<dbReference type="PATRIC" id="fig|1658765.3.peg.4038"/>
<proteinExistence type="predicted"/>
<feature type="domain" description="Glycosyltransferase 2-like" evidence="2">
    <location>
        <begin position="4"/>
        <end position="113"/>
    </location>
</feature>
<keyword evidence="5" id="KW-1185">Reference proteome</keyword>
<dbReference type="GO" id="GO:0016757">
    <property type="term" value="F:glycosyltransferase activity"/>
    <property type="evidence" value="ECO:0007669"/>
    <property type="project" value="UniProtKB-KW"/>
</dbReference>
<keyword evidence="4" id="KW-0328">Glycosyltransferase</keyword>
<reference evidence="4 5" key="1">
    <citation type="submission" date="2015-06" db="EMBL/GenBank/DDBJ databases">
        <title>Marinobacter subterrani, a genetically tractable neutrophilic iron-oxidizing strain isolated from the Soudan Iron Mine.</title>
        <authorList>
            <person name="Bonis B.M."/>
            <person name="Gralnick J.A."/>
        </authorList>
    </citation>
    <scope>NUCLEOTIDE SEQUENCE [LARGE SCALE GENOMIC DNA]</scope>
    <source>
        <strain evidence="4 5">JG233</strain>
    </source>
</reference>
<dbReference type="PANTHER" id="PTHR43685:SF3">
    <property type="entry name" value="SLR2126 PROTEIN"/>
    <property type="match status" value="1"/>
</dbReference>
<dbReference type="SUPFAM" id="SSF53448">
    <property type="entry name" value="Nucleotide-diphospho-sugar transferases"/>
    <property type="match status" value="1"/>
</dbReference>
<organism evidence="4 5">
    <name type="scientific">Marinobacter subterrani</name>
    <dbReference type="NCBI Taxonomy" id="1658765"/>
    <lineage>
        <taxon>Bacteria</taxon>
        <taxon>Pseudomonadati</taxon>
        <taxon>Pseudomonadota</taxon>
        <taxon>Gammaproteobacteria</taxon>
        <taxon>Pseudomonadales</taxon>
        <taxon>Marinobacteraceae</taxon>
        <taxon>Marinobacter</taxon>
    </lineage>
</organism>
<evidence type="ECO:0000259" key="3">
    <source>
        <dbReference type="Pfam" id="PF02709"/>
    </source>
</evidence>
<dbReference type="InterPro" id="IPR029044">
    <property type="entry name" value="Nucleotide-diphossugar_trans"/>
</dbReference>
<comment type="caution">
    <text evidence="4">The sequence shown here is derived from an EMBL/GenBank/DDBJ whole genome shotgun (WGS) entry which is preliminary data.</text>
</comment>
<dbReference type="EMBL" id="LFBU01000002">
    <property type="protein sequence ID" value="KMQ73562.1"/>
    <property type="molecule type" value="Genomic_DNA"/>
</dbReference>
<accession>A0A0J7J5W8</accession>
<dbReference type="Pfam" id="PF02709">
    <property type="entry name" value="Glyco_transf_7C"/>
    <property type="match status" value="1"/>
</dbReference>
<dbReference type="Proteomes" id="UP000036102">
    <property type="component" value="Unassembled WGS sequence"/>
</dbReference>